<dbReference type="InterPro" id="IPR008921">
    <property type="entry name" value="DNA_pol3_clamp-load_cplx_C"/>
</dbReference>
<dbReference type="CDD" id="cd18139">
    <property type="entry name" value="HLD_clamp_RarA"/>
    <property type="match status" value="1"/>
</dbReference>
<dbReference type="InterPro" id="IPR027417">
    <property type="entry name" value="P-loop_NTPase"/>
</dbReference>
<protein>
    <recommendedName>
        <fullName evidence="3">Replication-associated recombination protein A</fullName>
    </recommendedName>
</protein>
<dbReference type="GO" id="GO:0003677">
    <property type="term" value="F:DNA binding"/>
    <property type="evidence" value="ECO:0007669"/>
    <property type="project" value="InterPro"/>
</dbReference>
<reference evidence="8 9" key="1">
    <citation type="journal article" date="2021" name="Nat. Commun.">
        <title>Isolation of a member of the candidate phylum Atribacteria reveals a unique cell membrane structure.</title>
        <authorList>
            <person name="Taiki K."/>
            <person name="Nobu M.K."/>
            <person name="Kusada H."/>
            <person name="Meng X.-Y."/>
            <person name="Hosoki N."/>
            <person name="Uematsu K."/>
            <person name="Yoshioka H."/>
            <person name="Kamagata Y."/>
            <person name="Tamaki H."/>
        </authorList>
    </citation>
    <scope>NUCLEOTIDE SEQUENCE [LARGE SCALE GENOMIC DNA]</scope>
    <source>
        <strain evidence="8 9">RT761</strain>
    </source>
</reference>
<name>A0A7T1AN01_ATRLM</name>
<dbReference type="AlphaFoldDB" id="A0A7T1AN01"/>
<dbReference type="Pfam" id="PF12002">
    <property type="entry name" value="MgsA_C"/>
    <property type="match status" value="1"/>
</dbReference>
<evidence type="ECO:0000256" key="3">
    <source>
        <dbReference type="ARBA" id="ARBA00020776"/>
    </source>
</evidence>
<evidence type="ECO:0000313" key="8">
    <source>
        <dbReference type="EMBL" id="QPM68904.1"/>
    </source>
</evidence>
<dbReference type="Gene3D" id="1.10.3710.10">
    <property type="entry name" value="DNA polymerase III clamp loader subunits, C-terminal domain"/>
    <property type="match status" value="1"/>
</dbReference>
<comment type="similarity">
    <text evidence="2">Belongs to the AAA ATPase family. RarA/MGS1/WRNIP1 subfamily.</text>
</comment>
<sequence length="442" mass="49441">MNQTKENFFYFPQSNLQPLAFRMRPQKLEDVVGQPHLTEKNGVLCRIIQTGTLPSMIFWGPPGSGKTSTALLISEQCGYEIQSISAVASGVKDIKESIRIAEKNLADSKKTVFFIDEIHRFHKGQQSVLLPYVESGVVVLIGSTTENPSFEVIGPLLSRTQVIVFKKISNPDLVILLKKAIKSERGLNVPDLKLEDGVLEGIAEMADGDARQALNLIEIVVNISQKQNLPITVSIVADILQRQSFLYDKSGEEHYNMLSAFHKSLRGSDPDGAVYWMCRMLEAGEHPHSIFRRLIACASEDIGNADPRALQITVAAQQAYDFLGEPEGRLSIAQATLYVASAPKSNASYKALHRATADVRDYGSLPVPFHLRNAPTKLMKSSGYGKEYKYAHDFPGAFVEQEFLPRELTGKIYYQPSTRGYEKMIRSWLHQLWKSKKYSDQD</sequence>
<comment type="function">
    <text evidence="1">DNA-dependent ATPase that plays important roles in cellular responses to stalled DNA replication processes.</text>
</comment>
<dbReference type="Pfam" id="PF00004">
    <property type="entry name" value="AAA"/>
    <property type="match status" value="1"/>
</dbReference>
<keyword evidence="4" id="KW-0235">DNA replication</keyword>
<dbReference type="InterPro" id="IPR003959">
    <property type="entry name" value="ATPase_AAA_core"/>
</dbReference>
<dbReference type="SMART" id="SM00382">
    <property type="entry name" value="AAA"/>
    <property type="match status" value="1"/>
</dbReference>
<dbReference type="GO" id="GO:0017116">
    <property type="term" value="F:single-stranded DNA helicase activity"/>
    <property type="evidence" value="ECO:0007669"/>
    <property type="project" value="TreeGrafter"/>
</dbReference>
<dbReference type="RefSeq" id="WP_218111395.1">
    <property type="nucleotide sequence ID" value="NZ_CP065383.1"/>
</dbReference>
<dbReference type="GO" id="GO:0000731">
    <property type="term" value="P:DNA synthesis involved in DNA repair"/>
    <property type="evidence" value="ECO:0007669"/>
    <property type="project" value="TreeGrafter"/>
</dbReference>
<gene>
    <name evidence="8" type="primary">rarA</name>
    <name evidence="8" type="ORF">RT761_02131</name>
</gene>
<dbReference type="InterPro" id="IPR051314">
    <property type="entry name" value="AAA_ATPase_RarA/MGS1/WRNIP1"/>
</dbReference>
<dbReference type="SUPFAM" id="SSF48019">
    <property type="entry name" value="post-AAA+ oligomerization domain-like"/>
    <property type="match status" value="1"/>
</dbReference>
<dbReference type="Gene3D" id="1.20.272.10">
    <property type="match status" value="1"/>
</dbReference>
<evidence type="ECO:0000313" key="9">
    <source>
        <dbReference type="Proteomes" id="UP000594463"/>
    </source>
</evidence>
<dbReference type="GO" id="GO:0005524">
    <property type="term" value="F:ATP binding"/>
    <property type="evidence" value="ECO:0007669"/>
    <property type="project" value="UniProtKB-KW"/>
</dbReference>
<dbReference type="Pfam" id="PF16193">
    <property type="entry name" value="AAA_assoc_2"/>
    <property type="match status" value="1"/>
</dbReference>
<evidence type="ECO:0000256" key="4">
    <source>
        <dbReference type="ARBA" id="ARBA00022705"/>
    </source>
</evidence>
<dbReference type="GO" id="GO:0016887">
    <property type="term" value="F:ATP hydrolysis activity"/>
    <property type="evidence" value="ECO:0007669"/>
    <property type="project" value="InterPro"/>
</dbReference>
<keyword evidence="5" id="KW-0547">Nucleotide-binding</keyword>
<accession>A0A7T1AN01</accession>
<dbReference type="InterPro" id="IPR032423">
    <property type="entry name" value="AAA_assoc_2"/>
</dbReference>
<proteinExistence type="inferred from homology"/>
<dbReference type="GO" id="GO:0008047">
    <property type="term" value="F:enzyme activator activity"/>
    <property type="evidence" value="ECO:0007669"/>
    <property type="project" value="TreeGrafter"/>
</dbReference>
<dbReference type="Proteomes" id="UP000594463">
    <property type="component" value="Chromosome"/>
</dbReference>
<dbReference type="KEGG" id="alam:RT761_02131"/>
<evidence type="ECO:0000259" key="7">
    <source>
        <dbReference type="SMART" id="SM00382"/>
    </source>
</evidence>
<dbReference type="FunFam" id="1.20.272.10:FF:000001">
    <property type="entry name" value="Putative AAA family ATPase"/>
    <property type="match status" value="1"/>
</dbReference>
<dbReference type="PANTHER" id="PTHR13779:SF7">
    <property type="entry name" value="ATPASE WRNIP1"/>
    <property type="match status" value="1"/>
</dbReference>
<dbReference type="InterPro" id="IPR003593">
    <property type="entry name" value="AAA+_ATPase"/>
</dbReference>
<evidence type="ECO:0000256" key="6">
    <source>
        <dbReference type="ARBA" id="ARBA00022840"/>
    </source>
</evidence>
<keyword evidence="6" id="KW-0067">ATP-binding</keyword>
<dbReference type="FunFam" id="1.10.3710.10:FF:000004">
    <property type="entry name" value="Putative ATPase, AAA family"/>
    <property type="match status" value="1"/>
</dbReference>
<feature type="domain" description="AAA+ ATPase" evidence="7">
    <location>
        <begin position="52"/>
        <end position="169"/>
    </location>
</feature>
<keyword evidence="9" id="KW-1185">Reference proteome</keyword>
<dbReference type="Gene3D" id="1.10.8.60">
    <property type="match status" value="1"/>
</dbReference>
<evidence type="ECO:0000256" key="1">
    <source>
        <dbReference type="ARBA" id="ARBA00002393"/>
    </source>
</evidence>
<organism evidence="8 9">
    <name type="scientific">Atribacter laminatus</name>
    <dbReference type="NCBI Taxonomy" id="2847778"/>
    <lineage>
        <taxon>Bacteria</taxon>
        <taxon>Pseudomonadati</taxon>
        <taxon>Atribacterota</taxon>
        <taxon>Atribacteria</taxon>
        <taxon>Atribacterales</taxon>
        <taxon>Atribacteraceae</taxon>
        <taxon>Atribacter</taxon>
    </lineage>
</organism>
<dbReference type="FunFam" id="3.40.50.300:FF:000137">
    <property type="entry name" value="Replication-associated recombination protein A"/>
    <property type="match status" value="1"/>
</dbReference>
<dbReference type="SUPFAM" id="SSF52540">
    <property type="entry name" value="P-loop containing nucleoside triphosphate hydrolases"/>
    <property type="match status" value="1"/>
</dbReference>
<evidence type="ECO:0000256" key="5">
    <source>
        <dbReference type="ARBA" id="ARBA00022741"/>
    </source>
</evidence>
<evidence type="ECO:0000256" key="2">
    <source>
        <dbReference type="ARBA" id="ARBA00008959"/>
    </source>
</evidence>
<dbReference type="InterPro" id="IPR021886">
    <property type="entry name" value="MgsA_C"/>
</dbReference>
<dbReference type="Gene3D" id="3.40.50.300">
    <property type="entry name" value="P-loop containing nucleotide triphosphate hydrolases"/>
    <property type="match status" value="1"/>
</dbReference>
<dbReference type="PANTHER" id="PTHR13779">
    <property type="entry name" value="WERNER HELICASE-INTERACTING PROTEIN 1 FAMILY MEMBER"/>
    <property type="match status" value="1"/>
</dbReference>
<dbReference type="CDD" id="cd00009">
    <property type="entry name" value="AAA"/>
    <property type="match status" value="1"/>
</dbReference>
<dbReference type="EMBL" id="CP065383">
    <property type="protein sequence ID" value="QPM68904.1"/>
    <property type="molecule type" value="Genomic_DNA"/>
</dbReference>
<dbReference type="GO" id="GO:0006261">
    <property type="term" value="P:DNA-templated DNA replication"/>
    <property type="evidence" value="ECO:0007669"/>
    <property type="project" value="TreeGrafter"/>
</dbReference>